<evidence type="ECO:0008006" key="3">
    <source>
        <dbReference type="Google" id="ProtNLM"/>
    </source>
</evidence>
<evidence type="ECO:0000313" key="1">
    <source>
        <dbReference type="EMBL" id="MDB7905174.1"/>
    </source>
</evidence>
<proteinExistence type="predicted"/>
<dbReference type="AlphaFoldDB" id="A0AAW6C2V6"/>
<evidence type="ECO:0000313" key="2">
    <source>
        <dbReference type="Proteomes" id="UP001211006"/>
    </source>
</evidence>
<name>A0AAW6C2V6_FLAPL</name>
<dbReference type="EMBL" id="JAQLWO010000003">
    <property type="protein sequence ID" value="MDB7905174.1"/>
    <property type="molecule type" value="Genomic_DNA"/>
</dbReference>
<protein>
    <recommendedName>
        <fullName evidence="3">Primosomal protein N' 3' DNA-binding domain-containing protein</fullName>
    </recommendedName>
</protein>
<sequence>MTNLVQVQFRNRYGSGYSGAAYTYRADVPLSVGDVVTVPTKWGDSEARVCRVDVPEAEVAKFHGELRHITEAATPGGGLFDDFFK</sequence>
<comment type="caution">
    <text evidence="1">The sequence shown here is derived from an EMBL/GenBank/DDBJ whole genome shotgun (WGS) entry which is preliminary data.</text>
</comment>
<dbReference type="RefSeq" id="WP_195484513.1">
    <property type="nucleotide sequence ID" value="NZ_JADNHL010000007.1"/>
</dbReference>
<accession>A0AAW6C2V6</accession>
<organism evidence="1 2">
    <name type="scientific">Flavonifractor plautii</name>
    <name type="common">Fusobacterium plautii</name>
    <dbReference type="NCBI Taxonomy" id="292800"/>
    <lineage>
        <taxon>Bacteria</taxon>
        <taxon>Bacillati</taxon>
        <taxon>Bacillota</taxon>
        <taxon>Clostridia</taxon>
        <taxon>Eubacteriales</taxon>
        <taxon>Oscillospiraceae</taxon>
        <taxon>Flavonifractor</taxon>
    </lineage>
</organism>
<dbReference type="Proteomes" id="UP001211006">
    <property type="component" value="Unassembled WGS sequence"/>
</dbReference>
<reference evidence="1" key="1">
    <citation type="submission" date="2023-01" db="EMBL/GenBank/DDBJ databases">
        <title>Human gut microbiome strain richness.</title>
        <authorList>
            <person name="Chen-Liaw A."/>
        </authorList>
    </citation>
    <scope>NUCLEOTIDE SEQUENCE</scope>
    <source>
        <strain evidence="1">2225st1_A6_2225SCRN_200828</strain>
    </source>
</reference>
<gene>
    <name evidence="1" type="ORF">PND83_04200</name>
</gene>